<evidence type="ECO:0000256" key="1">
    <source>
        <dbReference type="PROSITE-ProRule" id="PRU10038"/>
    </source>
</evidence>
<feature type="domain" description="Alpha/beta hydrolase fold-3" evidence="2">
    <location>
        <begin position="106"/>
        <end position="191"/>
    </location>
</feature>
<dbReference type="PANTHER" id="PTHR23024:SF24">
    <property type="entry name" value="ALPHA_BETA HYDROLASE FOLD-3 DOMAIN-CONTAINING PROTEIN"/>
    <property type="match status" value="1"/>
</dbReference>
<keyword evidence="4" id="KW-1185">Reference proteome</keyword>
<comment type="caution">
    <text evidence="3">The sequence shown here is derived from an EMBL/GenBank/DDBJ whole genome shotgun (WGS) entry which is preliminary data.</text>
</comment>
<dbReference type="InterPro" id="IPR050466">
    <property type="entry name" value="Carboxylest/Gibb_receptor"/>
</dbReference>
<name>A0A9W8WA53_9HYPO</name>
<dbReference type="Gene3D" id="3.40.50.1820">
    <property type="entry name" value="alpha/beta hydrolase"/>
    <property type="match status" value="1"/>
</dbReference>
<feature type="active site" evidence="1">
    <location>
        <position position="182"/>
    </location>
</feature>
<evidence type="ECO:0000313" key="3">
    <source>
        <dbReference type="EMBL" id="KAJ4317333.1"/>
    </source>
</evidence>
<dbReference type="GO" id="GO:0016787">
    <property type="term" value="F:hydrolase activity"/>
    <property type="evidence" value="ECO:0007669"/>
    <property type="project" value="InterPro"/>
</dbReference>
<dbReference type="AlphaFoldDB" id="A0A9W8WA53"/>
<dbReference type="Proteomes" id="UP001140502">
    <property type="component" value="Unassembled WGS sequence"/>
</dbReference>
<dbReference type="SUPFAM" id="SSF53474">
    <property type="entry name" value="alpha/beta-Hydrolases"/>
    <property type="match status" value="1"/>
</dbReference>
<dbReference type="Pfam" id="PF07859">
    <property type="entry name" value="Abhydrolase_3"/>
    <property type="match status" value="1"/>
</dbReference>
<evidence type="ECO:0000313" key="4">
    <source>
        <dbReference type="Proteomes" id="UP001140502"/>
    </source>
</evidence>
<dbReference type="InterPro" id="IPR013094">
    <property type="entry name" value="AB_hydrolase_3"/>
</dbReference>
<sequence>MTEAADPGYPAPDLDPPQGSITVYQRSERYPMTRLLQTVIKPFRPALVKAGKIATEDSTRINAPKATLKRCHVDERRVKDLWVYDLTAKSTAKNTGKSREGYRRRIVYFAGGGWQMPPTNQHWSFCTELVSRMPDTKITIVSYPLAPTSPVSVAFPQIEKTYKAVLEEAARAGEAVVVAGDSSGGNIAHHMNKIWYLPQPFSLSVLQRISATSTRISRQWTRLTRCSPSRASNPQPELGVLNRQARARKGLIRERAIRRRVCVWTGALKIPESRQSKQTSAS</sequence>
<accession>A0A9W8WA53</accession>
<gene>
    <name evidence="3" type="ORF">N0V84_007390</name>
</gene>
<proteinExistence type="predicted"/>
<organism evidence="3 4">
    <name type="scientific">Fusarium piperis</name>
    <dbReference type="NCBI Taxonomy" id="1435070"/>
    <lineage>
        <taxon>Eukaryota</taxon>
        <taxon>Fungi</taxon>
        <taxon>Dikarya</taxon>
        <taxon>Ascomycota</taxon>
        <taxon>Pezizomycotina</taxon>
        <taxon>Sordariomycetes</taxon>
        <taxon>Hypocreomycetidae</taxon>
        <taxon>Hypocreales</taxon>
        <taxon>Nectriaceae</taxon>
        <taxon>Fusarium</taxon>
        <taxon>Fusarium solani species complex</taxon>
    </lineage>
</organism>
<protein>
    <recommendedName>
        <fullName evidence="2">Alpha/beta hydrolase fold-3 domain-containing protein</fullName>
    </recommendedName>
</protein>
<dbReference type="OrthoDB" id="2152029at2759"/>
<evidence type="ECO:0000259" key="2">
    <source>
        <dbReference type="Pfam" id="PF07859"/>
    </source>
</evidence>
<dbReference type="InterPro" id="IPR033140">
    <property type="entry name" value="Lipase_GDXG_put_SER_AS"/>
</dbReference>
<dbReference type="PROSITE" id="PS01174">
    <property type="entry name" value="LIPASE_GDXG_SER"/>
    <property type="match status" value="1"/>
</dbReference>
<reference evidence="3" key="1">
    <citation type="submission" date="2022-10" db="EMBL/GenBank/DDBJ databases">
        <title>Tapping the CABI collections for fungal endophytes: first genome assemblies for Collariella, Neodidymelliopsis, Ascochyta clinopodiicola, Didymella pomorum, Didymosphaeria variabile, Neocosmospora piperis and Neocucurbitaria cava.</title>
        <authorList>
            <person name="Hill R."/>
        </authorList>
    </citation>
    <scope>NUCLEOTIDE SEQUENCE</scope>
    <source>
        <strain evidence="3">IMI 366586</strain>
    </source>
</reference>
<dbReference type="PANTHER" id="PTHR23024">
    <property type="entry name" value="ARYLACETAMIDE DEACETYLASE"/>
    <property type="match status" value="1"/>
</dbReference>
<dbReference type="EMBL" id="JAPEUR010000162">
    <property type="protein sequence ID" value="KAJ4317333.1"/>
    <property type="molecule type" value="Genomic_DNA"/>
</dbReference>
<dbReference type="InterPro" id="IPR029058">
    <property type="entry name" value="AB_hydrolase_fold"/>
</dbReference>